<keyword evidence="2" id="KW-1185">Reference proteome</keyword>
<dbReference type="EMBL" id="BPLR01014697">
    <property type="protein sequence ID" value="GIY70623.1"/>
    <property type="molecule type" value="Genomic_DNA"/>
</dbReference>
<evidence type="ECO:0000313" key="2">
    <source>
        <dbReference type="Proteomes" id="UP001054945"/>
    </source>
</evidence>
<name>A0AAV4VMA7_CAEEX</name>
<dbReference type="Proteomes" id="UP001054945">
    <property type="component" value="Unassembled WGS sequence"/>
</dbReference>
<evidence type="ECO:0000313" key="1">
    <source>
        <dbReference type="EMBL" id="GIY70623.1"/>
    </source>
</evidence>
<organism evidence="1 2">
    <name type="scientific">Caerostris extrusa</name>
    <name type="common">Bark spider</name>
    <name type="synonym">Caerostris bankana</name>
    <dbReference type="NCBI Taxonomy" id="172846"/>
    <lineage>
        <taxon>Eukaryota</taxon>
        <taxon>Metazoa</taxon>
        <taxon>Ecdysozoa</taxon>
        <taxon>Arthropoda</taxon>
        <taxon>Chelicerata</taxon>
        <taxon>Arachnida</taxon>
        <taxon>Araneae</taxon>
        <taxon>Araneomorphae</taxon>
        <taxon>Entelegynae</taxon>
        <taxon>Araneoidea</taxon>
        <taxon>Araneidae</taxon>
        <taxon>Caerostris</taxon>
    </lineage>
</organism>
<accession>A0AAV4VMA7</accession>
<dbReference type="AlphaFoldDB" id="A0AAV4VMA7"/>
<comment type="caution">
    <text evidence="1">The sequence shown here is derived from an EMBL/GenBank/DDBJ whole genome shotgun (WGS) entry which is preliminary data.</text>
</comment>
<reference evidence="1 2" key="1">
    <citation type="submission" date="2021-06" db="EMBL/GenBank/DDBJ databases">
        <title>Caerostris extrusa draft genome.</title>
        <authorList>
            <person name="Kono N."/>
            <person name="Arakawa K."/>
        </authorList>
    </citation>
    <scope>NUCLEOTIDE SEQUENCE [LARGE SCALE GENOMIC DNA]</scope>
</reference>
<sequence length="138" mass="15717">MIFAPGEQFLLYHTVCAFIHQLSYNSFHKGGKHIDCFDINVKVVLYDARNQLSLICGVYISVACGASMKSVGVVTWSLQMRTIIKKSMCTMYTEYKYTEVLPPSVQELLKNPQVENNTQLLVVGIFFHLPADVWCYLL</sequence>
<proteinExistence type="predicted"/>
<gene>
    <name evidence="1" type="ORF">CEXT_447641</name>
</gene>
<protein>
    <submittedName>
        <fullName evidence="1">Uncharacterized protein</fullName>
    </submittedName>
</protein>